<protein>
    <recommendedName>
        <fullName evidence="3">F-box domain-containing protein</fullName>
    </recommendedName>
</protein>
<evidence type="ECO:0000313" key="1">
    <source>
        <dbReference type="EMBL" id="PPQ68538.1"/>
    </source>
</evidence>
<evidence type="ECO:0008006" key="3">
    <source>
        <dbReference type="Google" id="ProtNLM"/>
    </source>
</evidence>
<organism evidence="1 2">
    <name type="scientific">Gymnopilus dilepis</name>
    <dbReference type="NCBI Taxonomy" id="231916"/>
    <lineage>
        <taxon>Eukaryota</taxon>
        <taxon>Fungi</taxon>
        <taxon>Dikarya</taxon>
        <taxon>Basidiomycota</taxon>
        <taxon>Agaricomycotina</taxon>
        <taxon>Agaricomycetes</taxon>
        <taxon>Agaricomycetidae</taxon>
        <taxon>Agaricales</taxon>
        <taxon>Agaricineae</taxon>
        <taxon>Hymenogastraceae</taxon>
        <taxon>Gymnopilus</taxon>
    </lineage>
</organism>
<keyword evidence="2" id="KW-1185">Reference proteome</keyword>
<comment type="caution">
    <text evidence="1">The sequence shown here is derived from an EMBL/GenBank/DDBJ whole genome shotgun (WGS) entry which is preliminary data.</text>
</comment>
<sequence>MADPSDLLHRAAFEPVILPTDPSDPHIALLNMNDPCRNTLLADTSCWDTFVFSNRPLLDPGQQLLADFHALVGRSGSNPLSLTIVTDSAPQPLASSSDIRVRDRVYGSGTVGVVNDILLPYINRVSHLHCIVSCAQNAAFLLDIPLVGFGAVEIVDPSFHDNVGRPYFSCAQGLDPFVPFTDGPVFRTILTPAVDILLCSFQWERITLVDLGSTPILPGNAFRLMQGIRHSVVDLSLEVVFSIASLRLGVQLLQRKPIIMDKLATLRLHLRNPSFYPKFIASIFADKLTKVWFIHSEDNSFFQWNIPFYNWWFSAAANSLETLILMGHVSGEDPTYLDRHRSTSRRQTSSDLEALIIALPRLKCLRLPFNICVHEVLLTKIFDILPSLQGFELTTNACLTIVFDLIEKRNVPSQDPSPSLWKPAPILFAYIRSTLPTSRHATAVLTQRAEALNLPFGCTLEFLALLEN</sequence>
<reference evidence="1 2" key="1">
    <citation type="journal article" date="2018" name="Evol. Lett.">
        <title>Horizontal gene cluster transfer increased hallucinogenic mushroom diversity.</title>
        <authorList>
            <person name="Reynolds H.T."/>
            <person name="Vijayakumar V."/>
            <person name="Gluck-Thaler E."/>
            <person name="Korotkin H.B."/>
            <person name="Matheny P.B."/>
            <person name="Slot J.C."/>
        </authorList>
    </citation>
    <scope>NUCLEOTIDE SEQUENCE [LARGE SCALE GENOMIC DNA]</scope>
    <source>
        <strain evidence="1 2">SRW20</strain>
    </source>
</reference>
<dbReference type="AlphaFoldDB" id="A0A409VQM6"/>
<name>A0A409VQM6_9AGAR</name>
<dbReference type="Proteomes" id="UP000284706">
    <property type="component" value="Unassembled WGS sequence"/>
</dbReference>
<proteinExistence type="predicted"/>
<accession>A0A409VQM6</accession>
<dbReference type="EMBL" id="NHYE01005593">
    <property type="protein sequence ID" value="PPQ68538.1"/>
    <property type="molecule type" value="Genomic_DNA"/>
</dbReference>
<gene>
    <name evidence="1" type="ORF">CVT26_003349</name>
</gene>
<dbReference type="STRING" id="231916.A0A409VQM6"/>
<dbReference type="OrthoDB" id="2992500at2759"/>
<dbReference type="InParanoid" id="A0A409VQM6"/>
<evidence type="ECO:0000313" key="2">
    <source>
        <dbReference type="Proteomes" id="UP000284706"/>
    </source>
</evidence>